<keyword evidence="6" id="KW-1185">Reference proteome</keyword>
<dbReference type="InterPro" id="IPR051857">
    <property type="entry name" value="Asn_synthetase_domain"/>
</dbReference>
<organism evidence="5 6">
    <name type="scientific">Xylona heveae (strain CBS 132557 / TC161)</name>
    <dbReference type="NCBI Taxonomy" id="1328760"/>
    <lineage>
        <taxon>Eukaryota</taxon>
        <taxon>Fungi</taxon>
        <taxon>Dikarya</taxon>
        <taxon>Ascomycota</taxon>
        <taxon>Pezizomycotina</taxon>
        <taxon>Xylonomycetes</taxon>
        <taxon>Xylonales</taxon>
        <taxon>Xylonaceae</taxon>
        <taxon>Xylona</taxon>
    </lineage>
</organism>
<dbReference type="InterPro" id="IPR017932">
    <property type="entry name" value="GATase_2_dom"/>
</dbReference>
<dbReference type="FunCoup" id="A0A165JMV3">
    <property type="interactions" value="720"/>
</dbReference>
<keyword evidence="2" id="KW-0061">Asparagine biosynthesis</keyword>
<dbReference type="OrthoDB" id="10252281at2759"/>
<dbReference type="PROSITE" id="PS51278">
    <property type="entry name" value="GATASE_TYPE_2"/>
    <property type="match status" value="1"/>
</dbReference>
<evidence type="ECO:0000259" key="4">
    <source>
        <dbReference type="PROSITE" id="PS51278"/>
    </source>
</evidence>
<dbReference type="CDD" id="cd03766">
    <property type="entry name" value="Gn_AT_II_novel"/>
    <property type="match status" value="1"/>
</dbReference>
<dbReference type="STRING" id="1328760.A0A165JMV3"/>
<dbReference type="SUPFAM" id="SSF56235">
    <property type="entry name" value="N-terminal nucleophile aminohydrolases (Ntn hydrolases)"/>
    <property type="match status" value="1"/>
</dbReference>
<dbReference type="AlphaFoldDB" id="A0A165JMV3"/>
<sequence>MCGIHFSIGRHAYCPPDDNVAQLLVNRGPDSIKTHNIKVNVDRCTDSSTECYLSFTSTVLALRGDHVTVQPLVDTKTGSVLCWNGEAWKIEETISGNDAEAVFQLLLHASSQDFQFQKSANGGANSPSLASPGIVNAINSISGPFAFVFFDATNQRIFFSRDCLGRRSLLSKADQNHSFTVSSICNGSLDKTWLEVEADGVYVVSLKDFLKSIAEDQTNPENPFGISKVPWVYQDGTADASHLKLPYPKLNKELPSQNLPVLNLSSPSVQSIEKHLLNSLRLRVQNVPTPPVVESPEHSSSSAKVAILFSGGLDCTMLARLSHEVLPFSEDIDLLNVAFENPRVVAAARKEKRLHNETDGTSTSCSAYDLCPDRLTARASHKELEKVCPQRKWHLVEINVPYQEMLEHRPLVISLIHPHNTEMDLSIANAFYFAARGIGTVQAKSYITPARILLSGLGADELFGGYGRHRVAFNRDGFPGLLDELELDVNRLGKRNLGRDDRVIAHWGKEARFPFLDEQFLNWSLGCPVWEKCGFGQPENAPDADDARPELILDAEKKVLRLLAWKSGMHGVAKEKKRAIQFGARTAKMEVGRTKGTQLLS</sequence>
<name>A0A165JMV3_XYLHT</name>
<dbReference type="InterPro" id="IPR014729">
    <property type="entry name" value="Rossmann-like_a/b/a_fold"/>
</dbReference>
<dbReference type="InParanoid" id="A0A165JMV3"/>
<dbReference type="Gene3D" id="3.40.50.620">
    <property type="entry name" value="HUPs"/>
    <property type="match status" value="1"/>
</dbReference>
<dbReference type="PANTHER" id="PTHR45937:SF1">
    <property type="entry name" value="ASPARAGINE SYNTHETASE DOMAIN-CONTAINING PROTEIN 1"/>
    <property type="match status" value="1"/>
</dbReference>
<dbReference type="GeneID" id="28899759"/>
<dbReference type="InterPro" id="IPR001962">
    <property type="entry name" value="Asn_synthase"/>
</dbReference>
<dbReference type="SUPFAM" id="SSF52402">
    <property type="entry name" value="Adenine nucleotide alpha hydrolases-like"/>
    <property type="match status" value="1"/>
</dbReference>
<dbReference type="InterPro" id="IPR029055">
    <property type="entry name" value="Ntn_hydrolases_N"/>
</dbReference>
<evidence type="ECO:0000256" key="2">
    <source>
        <dbReference type="ARBA" id="ARBA00022888"/>
    </source>
</evidence>
<dbReference type="Proteomes" id="UP000076632">
    <property type="component" value="Unassembled WGS sequence"/>
</dbReference>
<dbReference type="PANTHER" id="PTHR45937">
    <property type="entry name" value="ASPARAGINE SYNTHETASE DOMAIN-CONTAINING PROTEIN 1"/>
    <property type="match status" value="1"/>
</dbReference>
<proteinExistence type="predicted"/>
<keyword evidence="1" id="KW-0028">Amino-acid biosynthesis</keyword>
<feature type="domain" description="Glutamine amidotransferase type-2" evidence="4">
    <location>
        <begin position="2"/>
        <end position="207"/>
    </location>
</feature>
<dbReference type="Gene3D" id="3.60.20.10">
    <property type="entry name" value="Glutamine Phosphoribosylpyrophosphate, subunit 1, domain 1"/>
    <property type="match status" value="1"/>
</dbReference>
<dbReference type="OMA" id="SVYESCP"/>
<dbReference type="CDD" id="cd01991">
    <property type="entry name" value="Asn_synthase_B_C"/>
    <property type="match status" value="1"/>
</dbReference>
<evidence type="ECO:0000313" key="6">
    <source>
        <dbReference type="Proteomes" id="UP000076632"/>
    </source>
</evidence>
<reference evidence="5 6" key="1">
    <citation type="journal article" date="2016" name="Fungal Biol.">
        <title>The genome of Xylona heveae provides a window into fungal endophytism.</title>
        <authorList>
            <person name="Gazis R."/>
            <person name="Kuo A."/>
            <person name="Riley R."/>
            <person name="LaButti K."/>
            <person name="Lipzen A."/>
            <person name="Lin J."/>
            <person name="Amirebrahimi M."/>
            <person name="Hesse C.N."/>
            <person name="Spatafora J.W."/>
            <person name="Henrissat B."/>
            <person name="Hainaut M."/>
            <person name="Grigoriev I.V."/>
            <person name="Hibbett D.S."/>
        </authorList>
    </citation>
    <scope>NUCLEOTIDE SEQUENCE [LARGE SCALE GENOMIC DNA]</scope>
    <source>
        <strain evidence="5 6">TC161</strain>
    </source>
</reference>
<dbReference type="GO" id="GO:0006529">
    <property type="term" value="P:asparagine biosynthetic process"/>
    <property type="evidence" value="ECO:0007669"/>
    <property type="project" value="UniProtKB-KW"/>
</dbReference>
<dbReference type="GO" id="GO:0004066">
    <property type="term" value="F:asparagine synthase (glutamine-hydrolyzing) activity"/>
    <property type="evidence" value="ECO:0007669"/>
    <property type="project" value="InterPro"/>
</dbReference>
<evidence type="ECO:0000256" key="3">
    <source>
        <dbReference type="ARBA" id="ARBA00022962"/>
    </source>
</evidence>
<gene>
    <name evidence="5" type="ORF">L228DRAFT_264831</name>
</gene>
<dbReference type="EMBL" id="KV407454">
    <property type="protein sequence ID" value="KZF26434.1"/>
    <property type="molecule type" value="Genomic_DNA"/>
</dbReference>
<accession>A0A165JMV3</accession>
<evidence type="ECO:0000313" key="5">
    <source>
        <dbReference type="EMBL" id="KZF26434.1"/>
    </source>
</evidence>
<evidence type="ECO:0000256" key="1">
    <source>
        <dbReference type="ARBA" id="ARBA00022605"/>
    </source>
</evidence>
<keyword evidence="3" id="KW-0315">Glutamine amidotransferase</keyword>
<dbReference type="Pfam" id="PF00733">
    <property type="entry name" value="Asn_synthase"/>
    <property type="match status" value="2"/>
</dbReference>
<protein>
    <submittedName>
        <fullName evidence="5">Asparagine synthase related protein</fullName>
    </submittedName>
</protein>
<dbReference type="RefSeq" id="XP_018191989.1">
    <property type="nucleotide sequence ID" value="XM_018334622.1"/>
</dbReference>
<dbReference type="Pfam" id="PF13537">
    <property type="entry name" value="GATase_7"/>
    <property type="match status" value="1"/>
</dbReference>